<dbReference type="InterPro" id="IPR011434">
    <property type="entry name" value="Ltp-like_HTH"/>
</dbReference>
<dbReference type="InterPro" id="IPR036388">
    <property type="entry name" value="WH-like_DNA-bd_sf"/>
</dbReference>
<reference evidence="2 3" key="1">
    <citation type="submission" date="2012-09" db="EMBL/GenBank/DDBJ databases">
        <title>The Genome Sequence of Actinobaculum massiliae ACS-171-V-COL2.</title>
        <authorList>
            <consortium name="The Broad Institute Genome Sequencing Platform"/>
            <person name="Earl A."/>
            <person name="Ward D."/>
            <person name="Feldgarden M."/>
            <person name="Gevers D."/>
            <person name="Saerens B."/>
            <person name="Vaneechoutte M."/>
            <person name="Walker B."/>
            <person name="Young S.K."/>
            <person name="Zeng Q."/>
            <person name="Gargeya S."/>
            <person name="Fitzgerald M."/>
            <person name="Haas B."/>
            <person name="Abouelleil A."/>
            <person name="Alvarado L."/>
            <person name="Arachchi H.M."/>
            <person name="Berlin A."/>
            <person name="Chapman S.B."/>
            <person name="Goldberg J."/>
            <person name="Griggs A."/>
            <person name="Gujja S."/>
            <person name="Hansen M."/>
            <person name="Howarth C."/>
            <person name="Imamovic A."/>
            <person name="Larimer J."/>
            <person name="McCowen C."/>
            <person name="Montmayeur A."/>
            <person name="Murphy C."/>
            <person name="Neiman D."/>
            <person name="Pearson M."/>
            <person name="Priest M."/>
            <person name="Roberts A."/>
            <person name="Saif S."/>
            <person name="Shea T."/>
            <person name="Sisk P."/>
            <person name="Sykes S."/>
            <person name="Wortman J."/>
            <person name="Nusbaum C."/>
            <person name="Birren B."/>
        </authorList>
    </citation>
    <scope>NUCLEOTIDE SEQUENCE [LARGE SCALE GENOMIC DNA]</scope>
    <source>
        <strain evidence="3">ACS-171-V-Col2</strain>
    </source>
</reference>
<sequence>MRRDSTIHMLVDYGEFTEAEATEAVDSLDVDWNEVAVTAAKSYFDLFHMSRQDLYDQLTLIADGFPADQAEYAVDSAGIDYKQNALENAKVYLEAGM</sequence>
<dbReference type="eggNOG" id="COG3064">
    <property type="taxonomic scope" value="Bacteria"/>
</dbReference>
<proteinExistence type="predicted"/>
<protein>
    <recommendedName>
        <fullName evidence="1">Putative host cell surface-exposed lipoprotein Ltp-like HTH region domain-containing protein</fullName>
    </recommendedName>
</protein>
<organism evidence="2 3">
    <name type="scientific">Actinobaculum massiliense ACS-171-V-Col2</name>
    <dbReference type="NCBI Taxonomy" id="883066"/>
    <lineage>
        <taxon>Bacteria</taxon>
        <taxon>Bacillati</taxon>
        <taxon>Actinomycetota</taxon>
        <taxon>Actinomycetes</taxon>
        <taxon>Actinomycetales</taxon>
        <taxon>Actinomycetaceae</taxon>
        <taxon>Actinobaculum</taxon>
    </lineage>
</organism>
<gene>
    <name evidence="2" type="ORF">HMPREF9233_00178</name>
</gene>
<dbReference type="HOGENOM" id="CLU_2340533_0_0_11"/>
<dbReference type="Gene3D" id="1.10.10.10">
    <property type="entry name" value="Winged helix-like DNA-binding domain superfamily/Winged helix DNA-binding domain"/>
    <property type="match status" value="1"/>
</dbReference>
<feature type="domain" description="Putative host cell surface-exposed lipoprotein Ltp-like HTH region" evidence="1">
    <location>
        <begin position="31"/>
        <end position="75"/>
    </location>
</feature>
<keyword evidence="3" id="KW-1185">Reference proteome</keyword>
<dbReference type="Pfam" id="PF07553">
    <property type="entry name" value="Lipoprotein_Ltp"/>
    <property type="match status" value="1"/>
</dbReference>
<dbReference type="EMBL" id="AGWL01000001">
    <property type="protein sequence ID" value="EKU96090.1"/>
    <property type="molecule type" value="Genomic_DNA"/>
</dbReference>
<evidence type="ECO:0000313" key="2">
    <source>
        <dbReference type="EMBL" id="EKU96090.1"/>
    </source>
</evidence>
<dbReference type="AlphaFoldDB" id="K9F3N6"/>
<evidence type="ECO:0000313" key="3">
    <source>
        <dbReference type="Proteomes" id="UP000009888"/>
    </source>
</evidence>
<comment type="caution">
    <text evidence="2">The sequence shown here is derived from an EMBL/GenBank/DDBJ whole genome shotgun (WGS) entry which is preliminary data.</text>
</comment>
<name>K9F3N6_9ACTO</name>
<evidence type="ECO:0000259" key="1">
    <source>
        <dbReference type="Pfam" id="PF07553"/>
    </source>
</evidence>
<dbReference type="Proteomes" id="UP000009888">
    <property type="component" value="Unassembled WGS sequence"/>
</dbReference>
<dbReference type="PATRIC" id="fig|883066.3.peg.180"/>
<accession>K9F3N6</accession>